<dbReference type="GO" id="GO:0005801">
    <property type="term" value="C:cis-Golgi network"/>
    <property type="evidence" value="ECO:0007669"/>
    <property type="project" value="InterPro"/>
</dbReference>
<keyword evidence="8" id="KW-0472">Membrane</keyword>
<comment type="subcellular location">
    <subcellularLocation>
        <location evidence="1">Golgi apparatus membrane</location>
        <topology evidence="1">Single-pass type IV membrane protein</topology>
    </subcellularLocation>
</comment>
<reference evidence="11" key="1">
    <citation type="submission" date="2017-01" db="EMBL/GenBank/DDBJ databases">
        <authorList>
            <person name="Wang Y."/>
            <person name="White M."/>
            <person name="Kvist S."/>
            <person name="Moncalvo J.-M."/>
        </authorList>
    </citation>
    <scope>NUCLEOTIDE SEQUENCE [LARGE SCALE GENOMIC DNA]</scope>
    <source>
        <strain evidence="11">ID-206-W2</strain>
    </source>
</reference>
<dbReference type="AlphaFoldDB" id="A0A1R1XCQ4"/>
<evidence type="ECO:0000313" key="10">
    <source>
        <dbReference type="EMBL" id="OMJ12410.1"/>
    </source>
</evidence>
<comment type="similarity">
    <text evidence="2">Belongs to the GOSR1 family.</text>
</comment>
<evidence type="ECO:0000256" key="2">
    <source>
        <dbReference type="ARBA" id="ARBA00008473"/>
    </source>
</evidence>
<evidence type="ECO:0000313" key="11">
    <source>
        <dbReference type="Proteomes" id="UP000187429"/>
    </source>
</evidence>
<dbReference type="GO" id="GO:0048219">
    <property type="term" value="P:inter-Golgi cisterna vesicle-mediated transport"/>
    <property type="evidence" value="ECO:0007669"/>
    <property type="project" value="TreeGrafter"/>
</dbReference>
<dbReference type="PANTHER" id="PTHR21094">
    <property type="entry name" value="GOS-28 SNARE- RELATED"/>
    <property type="match status" value="1"/>
</dbReference>
<proteinExistence type="inferred from homology"/>
<keyword evidence="6" id="KW-1133">Transmembrane helix</keyword>
<dbReference type="Pfam" id="PF12352">
    <property type="entry name" value="V-SNARE_C"/>
    <property type="match status" value="1"/>
</dbReference>
<dbReference type="Proteomes" id="UP000187429">
    <property type="component" value="Unassembled WGS sequence"/>
</dbReference>
<accession>A0A1R1XCQ4</accession>
<protein>
    <recommendedName>
        <fullName evidence="12">Golgi SNAP receptor complex member 1</fullName>
    </recommendedName>
</protein>
<keyword evidence="11" id="KW-1185">Reference proteome</keyword>
<dbReference type="OrthoDB" id="422156at2759"/>
<evidence type="ECO:0000256" key="4">
    <source>
        <dbReference type="ARBA" id="ARBA00022692"/>
    </source>
</evidence>
<dbReference type="GO" id="GO:0031201">
    <property type="term" value="C:SNARE complex"/>
    <property type="evidence" value="ECO:0007669"/>
    <property type="project" value="TreeGrafter"/>
</dbReference>
<feature type="coiled-coil region" evidence="9">
    <location>
        <begin position="40"/>
        <end position="67"/>
    </location>
</feature>
<evidence type="ECO:0000256" key="5">
    <source>
        <dbReference type="ARBA" id="ARBA00022927"/>
    </source>
</evidence>
<evidence type="ECO:0000256" key="3">
    <source>
        <dbReference type="ARBA" id="ARBA00022448"/>
    </source>
</evidence>
<organism evidence="10 11">
    <name type="scientific">Smittium culicis</name>
    <dbReference type="NCBI Taxonomy" id="133412"/>
    <lineage>
        <taxon>Eukaryota</taxon>
        <taxon>Fungi</taxon>
        <taxon>Fungi incertae sedis</taxon>
        <taxon>Zoopagomycota</taxon>
        <taxon>Kickxellomycotina</taxon>
        <taxon>Harpellomycetes</taxon>
        <taxon>Harpellales</taxon>
        <taxon>Legeriomycetaceae</taxon>
        <taxon>Smittium</taxon>
    </lineage>
</organism>
<name>A0A1R1XCQ4_9FUNG</name>
<evidence type="ECO:0000256" key="9">
    <source>
        <dbReference type="SAM" id="Coils"/>
    </source>
</evidence>
<dbReference type="GO" id="GO:0006906">
    <property type="term" value="P:vesicle fusion"/>
    <property type="evidence" value="ECO:0007669"/>
    <property type="project" value="TreeGrafter"/>
</dbReference>
<keyword evidence="9" id="KW-0175">Coiled coil</keyword>
<dbReference type="EMBL" id="LSSM01005558">
    <property type="protein sequence ID" value="OMJ12410.1"/>
    <property type="molecule type" value="Genomic_DNA"/>
</dbReference>
<keyword evidence="4" id="KW-0812">Transmembrane</keyword>
<sequence length="176" mass="19826">MWKDLSNAAQKQQANLDRLLSQYSSFQSSDMKDETANSSIDSLENSITQALNELESLILQLNDLEGENQNTHGLPQRALQRHSLAYQEYQNAFKRYNTDFIIGHAYDIRSDLQSQHSSLTGSTRRLNDAGSIIPNVQGLIRKIRKRKLRDQIILAVVTSACSDKSFKVPGTSLKSL</sequence>
<keyword evidence="7" id="KW-0333">Golgi apparatus</keyword>
<keyword evidence="3" id="KW-0813">Transport</keyword>
<evidence type="ECO:0000256" key="1">
    <source>
        <dbReference type="ARBA" id="ARBA00004409"/>
    </source>
</evidence>
<dbReference type="PANTHER" id="PTHR21094:SF2">
    <property type="entry name" value="GOLGI SNAP RECEPTOR COMPLEX MEMBER 1"/>
    <property type="match status" value="1"/>
</dbReference>
<dbReference type="GO" id="GO:0000139">
    <property type="term" value="C:Golgi membrane"/>
    <property type="evidence" value="ECO:0007669"/>
    <property type="project" value="UniProtKB-SubCell"/>
</dbReference>
<evidence type="ECO:0008006" key="12">
    <source>
        <dbReference type="Google" id="ProtNLM"/>
    </source>
</evidence>
<dbReference type="GO" id="GO:0005484">
    <property type="term" value="F:SNAP receptor activity"/>
    <property type="evidence" value="ECO:0007669"/>
    <property type="project" value="TreeGrafter"/>
</dbReference>
<dbReference type="GO" id="GO:0005797">
    <property type="term" value="C:Golgi medial cisterna"/>
    <property type="evidence" value="ECO:0007669"/>
    <property type="project" value="TreeGrafter"/>
</dbReference>
<evidence type="ECO:0000256" key="6">
    <source>
        <dbReference type="ARBA" id="ARBA00022989"/>
    </source>
</evidence>
<dbReference type="InterPro" id="IPR023601">
    <property type="entry name" value="Golgi_SNAP_su1"/>
</dbReference>
<dbReference type="GO" id="GO:0015031">
    <property type="term" value="P:protein transport"/>
    <property type="evidence" value="ECO:0007669"/>
    <property type="project" value="UniProtKB-KW"/>
</dbReference>
<evidence type="ECO:0000256" key="7">
    <source>
        <dbReference type="ARBA" id="ARBA00023034"/>
    </source>
</evidence>
<comment type="caution">
    <text evidence="10">The sequence shown here is derived from an EMBL/GenBank/DDBJ whole genome shotgun (WGS) entry which is preliminary data.</text>
</comment>
<gene>
    <name evidence="10" type="ORF">AYI69_g9412</name>
</gene>
<keyword evidence="5" id="KW-0653">Protein transport</keyword>
<dbReference type="GO" id="GO:0006888">
    <property type="term" value="P:endoplasmic reticulum to Golgi vesicle-mediated transport"/>
    <property type="evidence" value="ECO:0007669"/>
    <property type="project" value="InterPro"/>
</dbReference>
<evidence type="ECO:0000256" key="8">
    <source>
        <dbReference type="ARBA" id="ARBA00023136"/>
    </source>
</evidence>